<evidence type="ECO:0000313" key="1">
    <source>
        <dbReference type="EMBL" id="KAJ5471511.1"/>
    </source>
</evidence>
<protein>
    <submittedName>
        <fullName evidence="1">Uncharacterized protein</fullName>
    </submittedName>
</protein>
<dbReference type="AlphaFoldDB" id="A0A9W9WPV9"/>
<name>A0A9W9WPV9_9EURO</name>
<comment type="caution">
    <text evidence="1">The sequence shown here is derived from an EMBL/GenBank/DDBJ whole genome shotgun (WGS) entry which is preliminary data.</text>
</comment>
<reference evidence="1" key="2">
    <citation type="journal article" date="2023" name="IMA Fungus">
        <title>Comparative genomic study of the Penicillium genus elucidates a diverse pangenome and 15 lateral gene transfer events.</title>
        <authorList>
            <person name="Petersen C."/>
            <person name="Sorensen T."/>
            <person name="Nielsen M.R."/>
            <person name="Sondergaard T.E."/>
            <person name="Sorensen J.L."/>
            <person name="Fitzpatrick D.A."/>
            <person name="Frisvad J.C."/>
            <person name="Nielsen K.L."/>
        </authorList>
    </citation>
    <scope>NUCLEOTIDE SEQUENCE</scope>
    <source>
        <strain evidence="1">IBT 17660</strain>
    </source>
</reference>
<gene>
    <name evidence="1" type="ORF">N7530_008868</name>
</gene>
<reference evidence="1" key="1">
    <citation type="submission" date="2022-12" db="EMBL/GenBank/DDBJ databases">
        <authorList>
            <person name="Petersen C."/>
        </authorList>
    </citation>
    <scope>NUCLEOTIDE SEQUENCE</scope>
    <source>
        <strain evidence="1">IBT 17660</strain>
    </source>
</reference>
<dbReference type="EMBL" id="JAPWDO010000005">
    <property type="protein sequence ID" value="KAJ5471511.1"/>
    <property type="molecule type" value="Genomic_DNA"/>
</dbReference>
<keyword evidence="2" id="KW-1185">Reference proteome</keyword>
<accession>A0A9W9WPV9</accession>
<evidence type="ECO:0000313" key="2">
    <source>
        <dbReference type="Proteomes" id="UP001147760"/>
    </source>
</evidence>
<proteinExistence type="predicted"/>
<sequence>MDSSSEFKHRQQELLMNARRLATEAPLRRIYALFDLPYRTTDPEATKHKILNLWSLNKSRPEIRDFEEKWQESTDRASVEYRYEYWNRELEYLRIIARKEGLEAELKETPLRHEGDPDLRRMGF</sequence>
<dbReference type="Proteomes" id="UP001147760">
    <property type="component" value="Unassembled WGS sequence"/>
</dbReference>
<organism evidence="1 2">
    <name type="scientific">Penicillium desertorum</name>
    <dbReference type="NCBI Taxonomy" id="1303715"/>
    <lineage>
        <taxon>Eukaryota</taxon>
        <taxon>Fungi</taxon>
        <taxon>Dikarya</taxon>
        <taxon>Ascomycota</taxon>
        <taxon>Pezizomycotina</taxon>
        <taxon>Eurotiomycetes</taxon>
        <taxon>Eurotiomycetidae</taxon>
        <taxon>Eurotiales</taxon>
        <taxon>Aspergillaceae</taxon>
        <taxon>Penicillium</taxon>
    </lineage>
</organism>
<dbReference type="OrthoDB" id="4371577at2759"/>